<evidence type="ECO:0008006" key="4">
    <source>
        <dbReference type="Google" id="ProtNLM"/>
    </source>
</evidence>
<dbReference type="OrthoDB" id="2963168at2759"/>
<evidence type="ECO:0000313" key="3">
    <source>
        <dbReference type="Proteomes" id="UP000265703"/>
    </source>
</evidence>
<dbReference type="PANTHER" id="PTHR14187">
    <property type="entry name" value="ALPHA KINASE/ELONGATION FACTOR 2 KINASE"/>
    <property type="match status" value="1"/>
</dbReference>
<accession>A0A397TCG4</accession>
<dbReference type="PANTHER" id="PTHR14187:SF5">
    <property type="entry name" value="HEAT SHOCK 70 KDA PROTEIN 12A"/>
    <property type="match status" value="1"/>
</dbReference>
<feature type="coiled-coil region" evidence="1">
    <location>
        <begin position="7"/>
        <end position="120"/>
    </location>
</feature>
<dbReference type="SUPFAM" id="SSF53067">
    <property type="entry name" value="Actin-like ATPase domain"/>
    <property type="match status" value="2"/>
</dbReference>
<keyword evidence="1" id="KW-0175">Coiled coil</keyword>
<sequence>MNVSEKFDKLNNRLTNLLEENNALKRLYKNLRKENQELKDKLDERDYEILQEENKKLKENLDEKERQFQDILNLEKHKNEILQEEIKGLIEKYEQSQQLIQDLERLGKQKDEELDKISQNLEKVLGKLELDESDDYDYKSDYIKLIQTENNKNIRVIVGLDFGTTHSGFSYCHVSNPKEICTNDQWLGEVGNMKANTVLQYDDEYNNVKSWGFPALATKPPKPNRRNKNQVNKPVSKPVELFKLHLGDLNYSNRPVLPDGLNFRKAITDYLREIGKLIKETVAIRWPNINFFEQVLLILTVSAEWPPISINIMRECVYNAGLITEQHSNKLQFTTEPQAVAIYCMNKLREFDLTIGSTFMVVDCGGGTVELTTRKLLANNKLSEITVRTGDYCGSTFIDEEFINFLRRILGYHAIDLLKKNNYDQLQYMVHEFCQRVKFLFTGDSSDYSPYELDVEGCAPILKEYVNGEVKEIMEEKVWLIRINFYDVKAMFDPVVGRILNLIKVQLENARETCSTIFLAGGFGASKYLQERIKQEFQHTIHSIIYTPKHPTTAVSRGATLYGLSLLSENNNVIVTRVLKYTYGIRILTPWMKGDPIERKTSNGCIIKFHCLAKCGTQVETNQEVITDLSNFMRLVPFQTKASFYVYYTREYDAKYCDEPGMNLLGKLIIELSNSSTLGRLLLTITFGELEINFTVKNDTTGQNYMTKFVYNDDYDYYDY</sequence>
<keyword evidence="3" id="KW-1185">Reference proteome</keyword>
<dbReference type="AlphaFoldDB" id="A0A397TCG4"/>
<dbReference type="EMBL" id="QKYT01000053">
    <property type="protein sequence ID" value="RIA95888.1"/>
    <property type="molecule type" value="Genomic_DNA"/>
</dbReference>
<evidence type="ECO:0000256" key="1">
    <source>
        <dbReference type="SAM" id="Coils"/>
    </source>
</evidence>
<organism evidence="2 3">
    <name type="scientific">Glomus cerebriforme</name>
    <dbReference type="NCBI Taxonomy" id="658196"/>
    <lineage>
        <taxon>Eukaryota</taxon>
        <taxon>Fungi</taxon>
        <taxon>Fungi incertae sedis</taxon>
        <taxon>Mucoromycota</taxon>
        <taxon>Glomeromycotina</taxon>
        <taxon>Glomeromycetes</taxon>
        <taxon>Glomerales</taxon>
        <taxon>Glomeraceae</taxon>
        <taxon>Glomus</taxon>
    </lineage>
</organism>
<gene>
    <name evidence="2" type="ORF">C1645_816032</name>
</gene>
<reference evidence="2 3" key="1">
    <citation type="submission" date="2018-06" db="EMBL/GenBank/DDBJ databases">
        <title>Comparative genomics reveals the genomic features of Rhizophagus irregularis, R. cerebriforme, R. diaphanum and Gigaspora rosea, and their symbiotic lifestyle signature.</title>
        <authorList>
            <person name="Morin E."/>
            <person name="San Clemente H."/>
            <person name="Chen E.C.H."/>
            <person name="De La Providencia I."/>
            <person name="Hainaut M."/>
            <person name="Kuo A."/>
            <person name="Kohler A."/>
            <person name="Murat C."/>
            <person name="Tang N."/>
            <person name="Roy S."/>
            <person name="Loubradou J."/>
            <person name="Henrissat B."/>
            <person name="Grigoriev I.V."/>
            <person name="Corradi N."/>
            <person name="Roux C."/>
            <person name="Martin F.M."/>
        </authorList>
    </citation>
    <scope>NUCLEOTIDE SEQUENCE [LARGE SCALE GENOMIC DNA]</scope>
    <source>
        <strain evidence="2 3">DAOM 227022</strain>
    </source>
</reference>
<protein>
    <recommendedName>
        <fullName evidence="4">Hsp70 family protein</fullName>
    </recommendedName>
</protein>
<name>A0A397TCG4_9GLOM</name>
<dbReference type="Gene3D" id="3.90.640.10">
    <property type="entry name" value="Actin, Chain A, domain 4"/>
    <property type="match status" value="1"/>
</dbReference>
<dbReference type="STRING" id="658196.A0A397TCG4"/>
<dbReference type="InterPro" id="IPR043129">
    <property type="entry name" value="ATPase_NBD"/>
</dbReference>
<proteinExistence type="predicted"/>
<dbReference type="Gene3D" id="3.30.420.40">
    <property type="match status" value="2"/>
</dbReference>
<dbReference type="Proteomes" id="UP000265703">
    <property type="component" value="Unassembled WGS sequence"/>
</dbReference>
<comment type="caution">
    <text evidence="2">The sequence shown here is derived from an EMBL/GenBank/DDBJ whole genome shotgun (WGS) entry which is preliminary data.</text>
</comment>
<evidence type="ECO:0000313" key="2">
    <source>
        <dbReference type="EMBL" id="RIA95888.1"/>
    </source>
</evidence>